<dbReference type="AlphaFoldDB" id="A0A1A5IHY0"/>
<name>A0A1A5IHY0_RHILI</name>
<dbReference type="EMBL" id="LZTJ01000007">
    <property type="protein sequence ID" value="OBP78387.1"/>
    <property type="molecule type" value="Genomic_DNA"/>
</dbReference>
<protein>
    <submittedName>
        <fullName evidence="1">Uncharacterized protein</fullName>
    </submittedName>
</protein>
<proteinExistence type="predicted"/>
<evidence type="ECO:0000313" key="1">
    <source>
        <dbReference type="EMBL" id="OBP78387.1"/>
    </source>
</evidence>
<comment type="caution">
    <text evidence="1">The sequence shown here is derived from an EMBL/GenBank/DDBJ whole genome shotgun (WGS) entry which is preliminary data.</text>
</comment>
<evidence type="ECO:0000313" key="2">
    <source>
        <dbReference type="Proteomes" id="UP000093748"/>
    </source>
</evidence>
<reference evidence="2" key="1">
    <citation type="submission" date="2016-06" db="EMBL/GenBank/DDBJ databases">
        <title>NZP2037 Pacbio-Illumina hybrid assembly.</title>
        <authorList>
            <person name="Ramsay J.P."/>
        </authorList>
    </citation>
    <scope>NUCLEOTIDE SEQUENCE [LARGE SCALE GENOMIC DNA]</scope>
    <source>
        <strain evidence="2">R7ANS::ICEMlSym2042</strain>
    </source>
</reference>
<dbReference type="Proteomes" id="UP000093748">
    <property type="component" value="Unassembled WGS sequence"/>
</dbReference>
<accession>A0A1A5IHY0</accession>
<gene>
    <name evidence="1" type="ORF">BAE39_30270</name>
</gene>
<organism evidence="1 2">
    <name type="scientific">Rhizobium loti</name>
    <name type="common">Mesorhizobium loti</name>
    <dbReference type="NCBI Taxonomy" id="381"/>
    <lineage>
        <taxon>Bacteria</taxon>
        <taxon>Pseudomonadati</taxon>
        <taxon>Pseudomonadota</taxon>
        <taxon>Alphaproteobacteria</taxon>
        <taxon>Hyphomicrobiales</taxon>
        <taxon>Phyllobacteriaceae</taxon>
        <taxon>Mesorhizobium</taxon>
    </lineage>
</organism>
<sequence length="66" mass="7137">MMCATWITKGLPVQHVRAILAARKLGGSSHVHSSRLIASGAQEKGRACKKLETVRLAVDSGRLLDR</sequence>